<dbReference type="Gene3D" id="3.10.180.10">
    <property type="entry name" value="2,3-Dihydroxybiphenyl 1,2-Dioxygenase, domain 1"/>
    <property type="match status" value="1"/>
</dbReference>
<reference evidence="3" key="1">
    <citation type="submission" date="2016-11" db="EMBL/GenBank/DDBJ databases">
        <authorList>
            <person name="Varghese N."/>
            <person name="Submissions S."/>
        </authorList>
    </citation>
    <scope>NUCLEOTIDE SEQUENCE [LARGE SCALE GENOMIC DNA]</scope>
    <source>
        <strain evidence="3">DSM 29440</strain>
    </source>
</reference>
<feature type="domain" description="PhnB-like" evidence="1">
    <location>
        <begin position="2"/>
        <end position="132"/>
    </location>
</feature>
<proteinExistence type="predicted"/>
<dbReference type="AlphaFoldDB" id="A0A1N6DZF9"/>
<dbReference type="SUPFAM" id="SSF54593">
    <property type="entry name" value="Glyoxalase/Bleomycin resistance protein/Dihydroxybiphenyl dioxygenase"/>
    <property type="match status" value="1"/>
</dbReference>
<dbReference type="InterPro" id="IPR028973">
    <property type="entry name" value="PhnB-like"/>
</dbReference>
<dbReference type="OrthoDB" id="9795306at2"/>
<organism evidence="2 3">
    <name type="scientific">Vannielia litorea</name>
    <dbReference type="NCBI Taxonomy" id="1217970"/>
    <lineage>
        <taxon>Bacteria</taxon>
        <taxon>Pseudomonadati</taxon>
        <taxon>Pseudomonadota</taxon>
        <taxon>Alphaproteobacteria</taxon>
        <taxon>Rhodobacterales</taxon>
        <taxon>Paracoccaceae</taxon>
        <taxon>Vannielia</taxon>
    </lineage>
</organism>
<dbReference type="EMBL" id="FSRL01000001">
    <property type="protein sequence ID" value="SIN76104.1"/>
    <property type="molecule type" value="Genomic_DNA"/>
</dbReference>
<dbReference type="STRING" id="1217970.SAMN05444002_0169"/>
<accession>A0A1N6DZF9</accession>
<dbReference type="Pfam" id="PF06983">
    <property type="entry name" value="3-dmu-9_3-mt"/>
    <property type="match status" value="1"/>
</dbReference>
<evidence type="ECO:0000259" key="1">
    <source>
        <dbReference type="Pfam" id="PF06983"/>
    </source>
</evidence>
<evidence type="ECO:0000313" key="2">
    <source>
        <dbReference type="EMBL" id="SIN76104.1"/>
    </source>
</evidence>
<dbReference type="PANTHER" id="PTHR33990">
    <property type="entry name" value="PROTEIN YJDN-RELATED"/>
    <property type="match status" value="1"/>
</dbReference>
<dbReference type="PANTHER" id="PTHR33990:SF1">
    <property type="entry name" value="PROTEIN YJDN"/>
    <property type="match status" value="1"/>
</dbReference>
<name>A0A1N6DZF9_9RHOB</name>
<dbReference type="InterPro" id="IPR029068">
    <property type="entry name" value="Glyas_Bleomycin-R_OHBP_Dase"/>
</dbReference>
<evidence type="ECO:0000313" key="3">
    <source>
        <dbReference type="Proteomes" id="UP000184932"/>
    </source>
</evidence>
<dbReference type="Proteomes" id="UP000184932">
    <property type="component" value="Unassembled WGS sequence"/>
</dbReference>
<sequence>MKAIPYLFYRGTAKEALETYARIFGSAAPEVFTYASMPEEDRAQMPGVPADAVMHGAVQVGDTWLYCSDDLTGEFIPMAGSSISVTLKDEAETERVFTALSEGGEVRMPLMEMFFSPAFGTLTDRFGIRWMVMADGEP</sequence>
<dbReference type="RefSeq" id="WP_074254385.1">
    <property type="nucleotide sequence ID" value="NZ_FSRL01000001.1"/>
</dbReference>
<gene>
    <name evidence="2" type="ORF">SAMN05444002_0169</name>
</gene>
<protein>
    <submittedName>
        <fullName evidence="2">PhnB protein</fullName>
    </submittedName>
</protein>
<dbReference type="CDD" id="cd06588">
    <property type="entry name" value="PhnB_like"/>
    <property type="match status" value="1"/>
</dbReference>
<keyword evidence="3" id="KW-1185">Reference proteome</keyword>